<dbReference type="SMART" id="SM00338">
    <property type="entry name" value="BRLZ"/>
    <property type="match status" value="1"/>
</dbReference>
<evidence type="ECO:0000259" key="7">
    <source>
        <dbReference type="PROSITE" id="PS50217"/>
    </source>
</evidence>
<dbReference type="CDD" id="cd14695">
    <property type="entry name" value="bZIP_HLF"/>
    <property type="match status" value="1"/>
</dbReference>
<comment type="subcellular location">
    <subcellularLocation>
        <location evidence="1">Nucleus</location>
    </subcellularLocation>
</comment>
<dbReference type="PROSITE" id="PS50217">
    <property type="entry name" value="BZIP"/>
    <property type="match status" value="1"/>
</dbReference>
<evidence type="ECO:0000256" key="2">
    <source>
        <dbReference type="ARBA" id="ARBA00023015"/>
    </source>
</evidence>
<reference evidence="9" key="1">
    <citation type="submission" date="2025-08" db="UniProtKB">
        <authorList>
            <consortium name="RefSeq"/>
        </authorList>
    </citation>
    <scope>IDENTIFICATION</scope>
    <source>
        <tissue evidence="9">Muscle</tissue>
    </source>
</reference>
<keyword evidence="8" id="KW-1185">Reference proteome</keyword>
<dbReference type="InterPro" id="IPR004827">
    <property type="entry name" value="bZIP"/>
</dbReference>
<evidence type="ECO:0000256" key="5">
    <source>
        <dbReference type="ARBA" id="ARBA00023242"/>
    </source>
</evidence>
<dbReference type="Pfam" id="PF07716">
    <property type="entry name" value="bZIP_2"/>
    <property type="match status" value="1"/>
</dbReference>
<feature type="region of interest" description="Disordered" evidence="6">
    <location>
        <begin position="87"/>
        <end position="122"/>
    </location>
</feature>
<protein>
    <submittedName>
        <fullName evidence="9">Thyrotroph embryonic factor-like</fullName>
    </submittedName>
</protein>
<evidence type="ECO:0000313" key="9">
    <source>
        <dbReference type="RefSeq" id="XP_013787291.1"/>
    </source>
</evidence>
<evidence type="ECO:0000313" key="8">
    <source>
        <dbReference type="Proteomes" id="UP000694941"/>
    </source>
</evidence>
<dbReference type="PANTHER" id="PTHR11988:SF27">
    <property type="entry name" value="GH27708P"/>
    <property type="match status" value="1"/>
</dbReference>
<dbReference type="GeneID" id="106471246"/>
<keyword evidence="4" id="KW-0804">Transcription</keyword>
<accession>A0ABM1BRK1</accession>
<dbReference type="SUPFAM" id="SSF57959">
    <property type="entry name" value="Leucine zipper domain"/>
    <property type="match status" value="1"/>
</dbReference>
<gene>
    <name evidence="9" type="primary">LOC106471246</name>
</gene>
<dbReference type="InterPro" id="IPR040223">
    <property type="entry name" value="PAR_bZIP"/>
</dbReference>
<feature type="region of interest" description="Disordered" evidence="6">
    <location>
        <begin position="52"/>
        <end position="73"/>
    </location>
</feature>
<evidence type="ECO:0000256" key="4">
    <source>
        <dbReference type="ARBA" id="ARBA00023163"/>
    </source>
</evidence>
<proteinExistence type="predicted"/>
<sequence>MSAKSEEKEESNGELEFMGSSAFLGPTLWDKTLSDFKLEYMDLDEFLQENGIPHSLSDKASPQSSSPGTSPSCDLSHTCFPTKSFTSPTSSCQESHRGDPLTSSSDQETHVEEPQASPVAQVNHTSQLDCNFSTKDLALACVPGQIHFDPSRHSFSDDELRPQPMLKKSKKHLVPDDLKNEKYWARRSKNNVAAKRSREARRIKENQIVLRASFLEKENTALKEEVNRLKDENVMLLECLKKYEMI</sequence>
<feature type="domain" description="BZIP" evidence="7">
    <location>
        <begin position="180"/>
        <end position="243"/>
    </location>
</feature>
<dbReference type="RefSeq" id="XP_013787291.1">
    <property type="nucleotide sequence ID" value="XM_013931837.2"/>
</dbReference>
<evidence type="ECO:0000256" key="1">
    <source>
        <dbReference type="ARBA" id="ARBA00004123"/>
    </source>
</evidence>
<name>A0ABM1BRK1_LIMPO</name>
<keyword evidence="2" id="KW-0805">Transcription regulation</keyword>
<feature type="compositionally biased region" description="Basic and acidic residues" evidence="6">
    <location>
        <begin position="1"/>
        <end position="11"/>
    </location>
</feature>
<feature type="compositionally biased region" description="Low complexity" evidence="6">
    <location>
        <begin position="61"/>
        <end position="73"/>
    </location>
</feature>
<dbReference type="InterPro" id="IPR046347">
    <property type="entry name" value="bZIP_sf"/>
</dbReference>
<dbReference type="Proteomes" id="UP000694941">
    <property type="component" value="Unplaced"/>
</dbReference>
<dbReference type="Gene3D" id="1.20.5.170">
    <property type="match status" value="1"/>
</dbReference>
<organism evidence="8 9">
    <name type="scientific">Limulus polyphemus</name>
    <name type="common">Atlantic horseshoe crab</name>
    <dbReference type="NCBI Taxonomy" id="6850"/>
    <lineage>
        <taxon>Eukaryota</taxon>
        <taxon>Metazoa</taxon>
        <taxon>Ecdysozoa</taxon>
        <taxon>Arthropoda</taxon>
        <taxon>Chelicerata</taxon>
        <taxon>Merostomata</taxon>
        <taxon>Xiphosura</taxon>
        <taxon>Limulidae</taxon>
        <taxon>Limulus</taxon>
    </lineage>
</organism>
<dbReference type="PANTHER" id="PTHR11988">
    <property type="entry name" value="THYROTROPH EMBRYONIC FACTOR RELATED"/>
    <property type="match status" value="1"/>
</dbReference>
<evidence type="ECO:0000256" key="3">
    <source>
        <dbReference type="ARBA" id="ARBA00023125"/>
    </source>
</evidence>
<keyword evidence="5" id="KW-0539">Nucleus</keyword>
<feature type="region of interest" description="Disordered" evidence="6">
    <location>
        <begin position="1"/>
        <end position="20"/>
    </location>
</feature>
<evidence type="ECO:0000256" key="6">
    <source>
        <dbReference type="SAM" id="MobiDB-lite"/>
    </source>
</evidence>
<keyword evidence="3" id="KW-0238">DNA-binding</keyword>